<evidence type="ECO:0000313" key="8">
    <source>
        <dbReference type="Proteomes" id="UP000824005"/>
    </source>
</evidence>
<comment type="subcellular location">
    <subcellularLocation>
        <location evidence="1">Cell envelope</location>
    </subcellularLocation>
</comment>
<organism evidence="7 8">
    <name type="scientific">Candidatus Agrococcus pullicola</name>
    <dbReference type="NCBI Taxonomy" id="2838429"/>
    <lineage>
        <taxon>Bacteria</taxon>
        <taxon>Bacillati</taxon>
        <taxon>Actinomycetota</taxon>
        <taxon>Actinomycetes</taxon>
        <taxon>Micrococcales</taxon>
        <taxon>Microbacteriaceae</taxon>
        <taxon>Agrococcus</taxon>
    </lineage>
</organism>
<dbReference type="PRINTS" id="PR00690">
    <property type="entry name" value="ADHESNFAMILY"/>
</dbReference>
<dbReference type="Gene3D" id="3.40.50.1980">
    <property type="entry name" value="Nitrogenase molybdenum iron protein domain"/>
    <property type="match status" value="2"/>
</dbReference>
<evidence type="ECO:0000313" key="7">
    <source>
        <dbReference type="EMBL" id="HIY66977.1"/>
    </source>
</evidence>
<name>A0A9D2CA60_9MICO</name>
<evidence type="ECO:0000256" key="4">
    <source>
        <dbReference type="ARBA" id="ARBA00022729"/>
    </source>
</evidence>
<dbReference type="PROSITE" id="PS51318">
    <property type="entry name" value="TAT"/>
    <property type="match status" value="1"/>
</dbReference>
<dbReference type="PANTHER" id="PTHR42953">
    <property type="entry name" value="HIGH-AFFINITY ZINC UPTAKE SYSTEM PROTEIN ZNUA-RELATED"/>
    <property type="match status" value="1"/>
</dbReference>
<dbReference type="PROSITE" id="PS51257">
    <property type="entry name" value="PROKAR_LIPOPROTEIN"/>
    <property type="match status" value="1"/>
</dbReference>
<dbReference type="EMBL" id="DXDC01000360">
    <property type="protein sequence ID" value="HIY66977.1"/>
    <property type="molecule type" value="Genomic_DNA"/>
</dbReference>
<evidence type="ECO:0000256" key="1">
    <source>
        <dbReference type="ARBA" id="ARBA00004196"/>
    </source>
</evidence>
<dbReference type="Pfam" id="PF01297">
    <property type="entry name" value="ZnuA"/>
    <property type="match status" value="1"/>
</dbReference>
<dbReference type="PRINTS" id="PR00691">
    <property type="entry name" value="ADHESINB"/>
</dbReference>
<evidence type="ECO:0000256" key="3">
    <source>
        <dbReference type="ARBA" id="ARBA00022723"/>
    </source>
</evidence>
<dbReference type="SUPFAM" id="SSF53807">
    <property type="entry name" value="Helical backbone' metal receptor"/>
    <property type="match status" value="1"/>
</dbReference>
<dbReference type="PANTHER" id="PTHR42953:SF1">
    <property type="entry name" value="METAL-BINDING PROTEIN HI_0362-RELATED"/>
    <property type="match status" value="1"/>
</dbReference>
<proteinExistence type="inferred from homology"/>
<dbReference type="InterPro" id="IPR006127">
    <property type="entry name" value="ZnuA-like"/>
</dbReference>
<keyword evidence="2 5" id="KW-0813">Transport</keyword>
<reference evidence="7" key="2">
    <citation type="submission" date="2021-04" db="EMBL/GenBank/DDBJ databases">
        <authorList>
            <person name="Gilroy R."/>
        </authorList>
    </citation>
    <scope>NUCLEOTIDE SEQUENCE</scope>
    <source>
        <strain evidence="7">ChiGjej1B1-98</strain>
    </source>
</reference>
<evidence type="ECO:0000256" key="2">
    <source>
        <dbReference type="ARBA" id="ARBA00022448"/>
    </source>
</evidence>
<dbReference type="InterPro" id="IPR006128">
    <property type="entry name" value="Lipoprotein_PsaA-like"/>
</dbReference>
<dbReference type="GO" id="GO:0046872">
    <property type="term" value="F:metal ion binding"/>
    <property type="evidence" value="ECO:0007669"/>
    <property type="project" value="UniProtKB-KW"/>
</dbReference>
<gene>
    <name evidence="7" type="ORF">H9830_11955</name>
</gene>
<dbReference type="GO" id="GO:0030001">
    <property type="term" value="P:metal ion transport"/>
    <property type="evidence" value="ECO:0007669"/>
    <property type="project" value="InterPro"/>
</dbReference>
<dbReference type="AlphaFoldDB" id="A0A9D2CA60"/>
<protein>
    <submittedName>
        <fullName evidence="7">Metal ABC transporter substrate-binding protein</fullName>
    </submittedName>
</protein>
<accession>A0A9D2CA60</accession>
<sequence length="331" mass="34653">MHSTRRTLLSALGIAGAIALTATACSSAGDGENGGDGLNVVATTTQMGDIARTIAGDDANVTQLLQPGASAHGFDPTPASLQTLARADAVVMNGAGLEDWLAPVLESSGFDGVMIDASAGIELSGDHEDHEDHGEDDHDHEADPHLWTDPANVIVMAETIGDQLAQLDEGNAATIGENTDDYVEQLEALQQWMGDAFAQVPVEDRLLVTSHDSFHYLAEAYDIAVVGSLLPSFDDNAEVSAAAIDRLVADIRDTGARAIFSESQLPADLANTIAEEADVEVYSGEESLYTDSLGAEGSPGETYIGSQIHNTRLMVEAWGGGEAPELPDVLQ</sequence>
<evidence type="ECO:0000256" key="5">
    <source>
        <dbReference type="RuleBase" id="RU003512"/>
    </source>
</evidence>
<dbReference type="InterPro" id="IPR006129">
    <property type="entry name" value="AdhesinB"/>
</dbReference>
<evidence type="ECO:0000256" key="6">
    <source>
        <dbReference type="SAM" id="SignalP"/>
    </source>
</evidence>
<dbReference type="Proteomes" id="UP000824005">
    <property type="component" value="Unassembled WGS sequence"/>
</dbReference>
<reference evidence="7" key="1">
    <citation type="journal article" date="2021" name="PeerJ">
        <title>Extensive microbial diversity within the chicken gut microbiome revealed by metagenomics and culture.</title>
        <authorList>
            <person name="Gilroy R."/>
            <person name="Ravi A."/>
            <person name="Getino M."/>
            <person name="Pursley I."/>
            <person name="Horton D.L."/>
            <person name="Alikhan N.F."/>
            <person name="Baker D."/>
            <person name="Gharbi K."/>
            <person name="Hall N."/>
            <person name="Watson M."/>
            <person name="Adriaenssens E.M."/>
            <person name="Foster-Nyarko E."/>
            <person name="Jarju S."/>
            <person name="Secka A."/>
            <person name="Antonio M."/>
            <person name="Oren A."/>
            <person name="Chaudhuri R.R."/>
            <person name="La Ragione R."/>
            <person name="Hildebrand F."/>
            <person name="Pallen M.J."/>
        </authorList>
    </citation>
    <scope>NUCLEOTIDE SEQUENCE</scope>
    <source>
        <strain evidence="7">ChiGjej1B1-98</strain>
    </source>
</reference>
<feature type="chain" id="PRO_5038854958" evidence="6">
    <location>
        <begin position="25"/>
        <end position="331"/>
    </location>
</feature>
<comment type="caution">
    <text evidence="7">The sequence shown here is derived from an EMBL/GenBank/DDBJ whole genome shotgun (WGS) entry which is preliminary data.</text>
</comment>
<dbReference type="GO" id="GO:0007155">
    <property type="term" value="P:cell adhesion"/>
    <property type="evidence" value="ECO:0007669"/>
    <property type="project" value="InterPro"/>
</dbReference>
<feature type="signal peptide" evidence="6">
    <location>
        <begin position="1"/>
        <end position="24"/>
    </location>
</feature>
<keyword evidence="4 6" id="KW-0732">Signal</keyword>
<comment type="similarity">
    <text evidence="5">Belongs to the bacterial solute-binding protein 9 family.</text>
</comment>
<keyword evidence="3" id="KW-0479">Metal-binding</keyword>
<dbReference type="InterPro" id="IPR050492">
    <property type="entry name" value="Bact_metal-bind_prot9"/>
</dbReference>
<dbReference type="GO" id="GO:0030313">
    <property type="term" value="C:cell envelope"/>
    <property type="evidence" value="ECO:0007669"/>
    <property type="project" value="UniProtKB-SubCell"/>
</dbReference>
<dbReference type="InterPro" id="IPR006311">
    <property type="entry name" value="TAT_signal"/>
</dbReference>